<keyword evidence="5" id="KW-0221">Differentiation</keyword>
<keyword evidence="12" id="KW-1185">Reference proteome</keyword>
<dbReference type="EMBL" id="JAUCMX010000006">
    <property type="protein sequence ID" value="KAK3543872.1"/>
    <property type="molecule type" value="Genomic_DNA"/>
</dbReference>
<dbReference type="GO" id="GO:0051233">
    <property type="term" value="C:spindle midzone"/>
    <property type="evidence" value="ECO:0007669"/>
    <property type="project" value="TreeGrafter"/>
</dbReference>
<reference evidence="11" key="1">
    <citation type="submission" date="2023-06" db="EMBL/GenBank/DDBJ databases">
        <title>Male Hemibagrus guttatus genome.</title>
        <authorList>
            <person name="Bian C."/>
        </authorList>
    </citation>
    <scope>NUCLEOTIDE SEQUENCE</scope>
    <source>
        <strain evidence="11">Male_cb2023</strain>
        <tissue evidence="11">Muscle</tissue>
    </source>
</reference>
<dbReference type="AlphaFoldDB" id="A0AAE0R646"/>
<dbReference type="SUPFAM" id="SSF57889">
    <property type="entry name" value="Cysteine-rich domain"/>
    <property type="match status" value="1"/>
</dbReference>
<dbReference type="FunFam" id="3.30.60.20:FF:000033">
    <property type="entry name" value="Rac GTPase-activating protein 1"/>
    <property type="match status" value="1"/>
</dbReference>
<dbReference type="InterPro" id="IPR000198">
    <property type="entry name" value="RhoGAP_dom"/>
</dbReference>
<dbReference type="Pfam" id="PF00620">
    <property type="entry name" value="RhoGAP"/>
    <property type="match status" value="1"/>
</dbReference>
<dbReference type="GO" id="GO:0030154">
    <property type="term" value="P:cell differentiation"/>
    <property type="evidence" value="ECO:0007669"/>
    <property type="project" value="UniProtKB-KW"/>
</dbReference>
<evidence type="ECO:0000256" key="8">
    <source>
        <dbReference type="SAM" id="MobiDB-lite"/>
    </source>
</evidence>
<keyword evidence="1" id="KW-0343">GTPase activation</keyword>
<evidence type="ECO:0000256" key="1">
    <source>
        <dbReference type="ARBA" id="ARBA00022468"/>
    </source>
</evidence>
<evidence type="ECO:0000313" key="11">
    <source>
        <dbReference type="EMBL" id="KAK3543872.1"/>
    </source>
</evidence>
<dbReference type="GO" id="GO:0032154">
    <property type="term" value="C:cleavage furrow"/>
    <property type="evidence" value="ECO:0007669"/>
    <property type="project" value="TreeGrafter"/>
</dbReference>
<feature type="compositionally biased region" description="Basic and acidic residues" evidence="8">
    <location>
        <begin position="566"/>
        <end position="578"/>
    </location>
</feature>
<dbReference type="PANTHER" id="PTHR46199:SF2">
    <property type="entry name" value="RAC GTPASE-ACTIVATING PROTEIN 1"/>
    <property type="match status" value="1"/>
</dbReference>
<sequence length="683" mass="76420">MLLMTEILAQDGRTNACLNEEQRNMLASFHHRGANITQHRGKRGFLVREHLATFNLTVVCDRRVIFLSHSDISYDRTDDDLVGSGFGQSSCCEASEIETSEKRVSITHSFCLYLFLPDSRGWRSSLGPNLGLPIQKRGRLGGRSGDLLSVRQSEKEVEATVVTASVSTPDNGGQIHMVIDITQEMPEPIRTRADLLPSVSEQTSVWAHSEITEVDMEETSAEPEVPLNPMVDANAQHTNVQPNIVQHANVQPNIVQHANVQPNIVQHANVQPNIVQHANVQPNIIQHANVQPNIVQHTNVQHNIVQHVFLPKTVIRPETCTPCRKRIRFGKMAVKCRDCRVIAHPECKQMCVENCFQNTQRTVQPSENTLESFCPSTPPRIPGLIIQCVKEIERRGLEEKGLYRVPGGERAVKELRERYLSAKAPLLLHRVDEIHVVCGLLKDFLRKLGEPLVTFTLHKTFMEAAELEDDDNSSAMMMQAIGELPQPNRETLAFLILHLQRVAQSPQCQMDQNNLARVFGPTIIGHGMSEPSPLTIMRDTNTQPKVVLRLLSFPADYWNSLLTGERGSHTHTARDPPRSHPPTARDPPRSHTPTARDPPRSHTPTARDQLISSLIQSNISNSTPCSDRDRMFKPVTSPELSKYTRTPGGSSIKGRIKTLGSAFNNSPKPRPEPVKKKFFTSPK</sequence>
<dbReference type="InterPro" id="IPR002219">
    <property type="entry name" value="PKC_DAG/PE"/>
</dbReference>
<dbReference type="PROSITE" id="PS00479">
    <property type="entry name" value="ZF_DAG_PE_1"/>
    <property type="match status" value="1"/>
</dbReference>
<feature type="domain" description="Phorbol-ester/DAG-type" evidence="9">
    <location>
        <begin position="306"/>
        <end position="355"/>
    </location>
</feature>
<dbReference type="GO" id="GO:0007266">
    <property type="term" value="P:Rho protein signal transduction"/>
    <property type="evidence" value="ECO:0007669"/>
    <property type="project" value="TreeGrafter"/>
</dbReference>
<dbReference type="GO" id="GO:0097149">
    <property type="term" value="C:centralspindlin complex"/>
    <property type="evidence" value="ECO:0007669"/>
    <property type="project" value="TreeGrafter"/>
</dbReference>
<dbReference type="PANTHER" id="PTHR46199">
    <property type="entry name" value="RAC GTPASE-ACTIVATING PROTEIN 1"/>
    <property type="match status" value="1"/>
</dbReference>
<evidence type="ECO:0000256" key="4">
    <source>
        <dbReference type="ARBA" id="ARBA00022771"/>
    </source>
</evidence>
<dbReference type="PROSITE" id="PS50081">
    <property type="entry name" value="ZF_DAG_PE_2"/>
    <property type="match status" value="1"/>
</dbReference>
<dbReference type="SMART" id="SM00109">
    <property type="entry name" value="C1"/>
    <property type="match status" value="1"/>
</dbReference>
<keyword evidence="6" id="KW-0862">Zinc</keyword>
<keyword evidence="7" id="KW-0744">Spermatogenesis</keyword>
<comment type="caution">
    <text evidence="11">The sequence shown here is derived from an EMBL/GenBank/DDBJ whole genome shotgun (WGS) entry which is preliminary data.</text>
</comment>
<evidence type="ECO:0000256" key="5">
    <source>
        <dbReference type="ARBA" id="ARBA00022782"/>
    </source>
</evidence>
<dbReference type="GO" id="GO:0008270">
    <property type="term" value="F:zinc ion binding"/>
    <property type="evidence" value="ECO:0007669"/>
    <property type="project" value="UniProtKB-KW"/>
</dbReference>
<dbReference type="GO" id="GO:0030496">
    <property type="term" value="C:midbody"/>
    <property type="evidence" value="ECO:0007669"/>
    <property type="project" value="TreeGrafter"/>
</dbReference>
<dbReference type="GO" id="GO:0005096">
    <property type="term" value="F:GTPase activator activity"/>
    <property type="evidence" value="ECO:0007669"/>
    <property type="project" value="UniProtKB-KW"/>
</dbReference>
<keyword evidence="3" id="KW-0479">Metal-binding</keyword>
<feature type="region of interest" description="Disordered" evidence="8">
    <location>
        <begin position="564"/>
        <end position="606"/>
    </location>
</feature>
<dbReference type="GO" id="GO:0005634">
    <property type="term" value="C:nucleus"/>
    <property type="evidence" value="ECO:0007669"/>
    <property type="project" value="TreeGrafter"/>
</dbReference>
<dbReference type="Proteomes" id="UP001274896">
    <property type="component" value="Unassembled WGS sequence"/>
</dbReference>
<evidence type="ECO:0000259" key="10">
    <source>
        <dbReference type="PROSITE" id="PS50238"/>
    </source>
</evidence>
<evidence type="ECO:0000313" key="12">
    <source>
        <dbReference type="Proteomes" id="UP001274896"/>
    </source>
</evidence>
<dbReference type="SMART" id="SM00324">
    <property type="entry name" value="RhoGAP"/>
    <property type="match status" value="1"/>
</dbReference>
<evidence type="ECO:0000256" key="2">
    <source>
        <dbReference type="ARBA" id="ARBA00022473"/>
    </source>
</evidence>
<dbReference type="GO" id="GO:0051256">
    <property type="term" value="P:mitotic spindle midzone assembly"/>
    <property type="evidence" value="ECO:0007669"/>
    <property type="project" value="TreeGrafter"/>
</dbReference>
<dbReference type="InterPro" id="IPR008936">
    <property type="entry name" value="Rho_GTPase_activation_prot"/>
</dbReference>
<feature type="region of interest" description="Disordered" evidence="8">
    <location>
        <begin position="618"/>
        <end position="683"/>
    </location>
</feature>
<protein>
    <submittedName>
        <fullName evidence="11">Uncharacterized protein</fullName>
    </submittedName>
</protein>
<dbReference type="SUPFAM" id="SSF48350">
    <property type="entry name" value="GTPase activation domain, GAP"/>
    <property type="match status" value="1"/>
</dbReference>
<dbReference type="PROSITE" id="PS50238">
    <property type="entry name" value="RHOGAP"/>
    <property type="match status" value="1"/>
</dbReference>
<organism evidence="11 12">
    <name type="scientific">Hemibagrus guttatus</name>
    <dbReference type="NCBI Taxonomy" id="175788"/>
    <lineage>
        <taxon>Eukaryota</taxon>
        <taxon>Metazoa</taxon>
        <taxon>Chordata</taxon>
        <taxon>Craniata</taxon>
        <taxon>Vertebrata</taxon>
        <taxon>Euteleostomi</taxon>
        <taxon>Actinopterygii</taxon>
        <taxon>Neopterygii</taxon>
        <taxon>Teleostei</taxon>
        <taxon>Ostariophysi</taxon>
        <taxon>Siluriformes</taxon>
        <taxon>Bagridae</taxon>
        <taxon>Hemibagrus</taxon>
    </lineage>
</organism>
<keyword evidence="2" id="KW-0217">Developmental protein</keyword>
<keyword evidence="4" id="KW-0863">Zinc-finger</keyword>
<dbReference type="CDD" id="cd20821">
    <property type="entry name" value="C1_MgcRacGAP"/>
    <property type="match status" value="1"/>
</dbReference>
<feature type="domain" description="Rho-GAP" evidence="10">
    <location>
        <begin position="368"/>
        <end position="558"/>
    </location>
</feature>
<dbReference type="CDD" id="cd04382">
    <property type="entry name" value="RhoGAP_MgcRacGAP"/>
    <property type="match status" value="1"/>
</dbReference>
<evidence type="ECO:0000256" key="6">
    <source>
        <dbReference type="ARBA" id="ARBA00022833"/>
    </source>
</evidence>
<proteinExistence type="predicted"/>
<gene>
    <name evidence="11" type="ORF">QTP70_030036</name>
</gene>
<evidence type="ECO:0000256" key="3">
    <source>
        <dbReference type="ARBA" id="ARBA00022723"/>
    </source>
</evidence>
<evidence type="ECO:0000256" key="7">
    <source>
        <dbReference type="ARBA" id="ARBA00022871"/>
    </source>
</evidence>
<dbReference type="InterPro" id="IPR046349">
    <property type="entry name" value="C1-like_sf"/>
</dbReference>
<dbReference type="Gene3D" id="3.30.60.20">
    <property type="match status" value="1"/>
</dbReference>
<dbReference type="GO" id="GO:0000281">
    <property type="term" value="P:mitotic cytokinesis"/>
    <property type="evidence" value="ECO:0007669"/>
    <property type="project" value="TreeGrafter"/>
</dbReference>
<evidence type="ECO:0000259" key="9">
    <source>
        <dbReference type="PROSITE" id="PS50081"/>
    </source>
</evidence>
<name>A0AAE0R646_9TELE</name>
<accession>A0AAE0R646</accession>
<dbReference type="GO" id="GO:0007283">
    <property type="term" value="P:spermatogenesis"/>
    <property type="evidence" value="ECO:0007669"/>
    <property type="project" value="UniProtKB-KW"/>
</dbReference>
<dbReference type="Gene3D" id="1.10.555.10">
    <property type="entry name" value="Rho GTPase activation protein"/>
    <property type="match status" value="1"/>
</dbReference>